<evidence type="ECO:0000313" key="8">
    <source>
        <dbReference type="EMBL" id="THX19301.1"/>
    </source>
</evidence>
<dbReference type="GO" id="GO:0009378">
    <property type="term" value="F:four-way junction helicase activity"/>
    <property type="evidence" value="ECO:0007669"/>
    <property type="project" value="TreeGrafter"/>
</dbReference>
<dbReference type="GO" id="GO:0000724">
    <property type="term" value="P:double-strand break repair via homologous recombination"/>
    <property type="evidence" value="ECO:0007669"/>
    <property type="project" value="TreeGrafter"/>
</dbReference>
<dbReference type="InterPro" id="IPR027417">
    <property type="entry name" value="P-loop_NTPase"/>
</dbReference>
<comment type="catalytic activity">
    <reaction evidence="4">
        <text>Couples ATP hydrolysis with the unwinding of duplex DNA by translocating in the 3'-5' direction.</text>
        <dbReference type="EC" id="5.6.2.4"/>
    </reaction>
</comment>
<dbReference type="GO" id="GO:0043138">
    <property type="term" value="F:3'-5' DNA helicase activity"/>
    <property type="evidence" value="ECO:0007669"/>
    <property type="project" value="UniProtKB-EC"/>
</dbReference>
<organism evidence="8 9">
    <name type="scientific">Aureobasidium pullulans</name>
    <name type="common">Black yeast</name>
    <name type="synonym">Pullularia pullulans</name>
    <dbReference type="NCBI Taxonomy" id="5580"/>
    <lineage>
        <taxon>Eukaryota</taxon>
        <taxon>Fungi</taxon>
        <taxon>Dikarya</taxon>
        <taxon>Ascomycota</taxon>
        <taxon>Pezizomycotina</taxon>
        <taxon>Dothideomycetes</taxon>
        <taxon>Dothideomycetidae</taxon>
        <taxon>Dothideales</taxon>
        <taxon>Saccotheciaceae</taxon>
        <taxon>Aureobasidium</taxon>
    </lineage>
</organism>
<dbReference type="Proteomes" id="UP000310374">
    <property type="component" value="Unassembled WGS sequence"/>
</dbReference>
<keyword evidence="2" id="KW-0238">DNA-binding</keyword>
<feature type="compositionally biased region" description="Acidic residues" evidence="6">
    <location>
        <begin position="316"/>
        <end position="334"/>
    </location>
</feature>
<dbReference type="GO" id="GO:0005737">
    <property type="term" value="C:cytoplasm"/>
    <property type="evidence" value="ECO:0007669"/>
    <property type="project" value="TreeGrafter"/>
</dbReference>
<name>A0AB74JCI7_AURPU</name>
<protein>
    <recommendedName>
        <fullName evidence="5">DNA 3'-5' helicase</fullName>
        <ecNumber evidence="5">5.6.2.4</ecNumber>
    </recommendedName>
</protein>
<dbReference type="GO" id="GO:0005694">
    <property type="term" value="C:chromosome"/>
    <property type="evidence" value="ECO:0007669"/>
    <property type="project" value="TreeGrafter"/>
</dbReference>
<reference evidence="8 9" key="1">
    <citation type="submission" date="2018-10" db="EMBL/GenBank/DDBJ databases">
        <title>Fifty Aureobasidium pullulans genomes reveal a recombining polyextremotolerant generalist.</title>
        <authorList>
            <person name="Gostincar C."/>
            <person name="Turk M."/>
            <person name="Zajc J."/>
            <person name="Gunde-Cimerman N."/>
        </authorList>
    </citation>
    <scope>NUCLEOTIDE SEQUENCE [LARGE SCALE GENOMIC DNA]</scope>
    <source>
        <strain evidence="8 9">EXF-10081</strain>
    </source>
</reference>
<dbReference type="EC" id="5.6.2.4" evidence="5"/>
<comment type="caution">
    <text evidence="8">The sequence shown here is derived from an EMBL/GenBank/DDBJ whole genome shotgun (WGS) entry which is preliminary data.</text>
</comment>
<dbReference type="Pfam" id="PF00270">
    <property type="entry name" value="DEAD"/>
    <property type="match status" value="1"/>
</dbReference>
<proteinExistence type="inferred from homology"/>
<dbReference type="PANTHER" id="PTHR13710">
    <property type="entry name" value="DNA HELICASE RECQ FAMILY MEMBER"/>
    <property type="match status" value="1"/>
</dbReference>
<accession>A0AB74JCI7</accession>
<evidence type="ECO:0000259" key="7">
    <source>
        <dbReference type="Pfam" id="PF00270"/>
    </source>
</evidence>
<dbReference type="SUPFAM" id="SSF52540">
    <property type="entry name" value="P-loop containing nucleoside triphosphate hydrolases"/>
    <property type="match status" value="1"/>
</dbReference>
<dbReference type="PANTHER" id="PTHR13710:SF105">
    <property type="entry name" value="ATP-DEPENDENT DNA HELICASE Q1"/>
    <property type="match status" value="1"/>
</dbReference>
<sequence length="372" mass="42262">MDDDDTTTKIRYRSKAQGEALQRIMHGDFSVLTVVLPTAGGKTLLFTAPACLEEDVGVTIVVVPFRKLIDETVRDARKTVGDCEEWSHSTVDLAALVIVSVDKMHDHFWSYARQMRPHLVELEKLKSLGVPMVMLTATLPRYMEVELRRSLGVGIGMMSLIRACTARENITYTVRQDIGKGKLVEETARVCEEVEDELCRARKEKAVIYCRSKKDYEEMAERLGYGLFYARHVDGEETLEAGRDPSERVDSIVLLEQGWEEEERRTRELFNEAPGPDRMAMIEYIKTEGCRRLVLGKYFDLAETVRECHDYSSDNNSDDDDDGDKDEPETETDGNDFQHYQHYQLPRRKHDTAGNKAPCDKCGGGMIATGTE</sequence>
<dbReference type="Gene3D" id="3.40.50.300">
    <property type="entry name" value="P-loop containing nucleotide triphosphate hydrolases"/>
    <property type="match status" value="1"/>
</dbReference>
<evidence type="ECO:0000256" key="4">
    <source>
        <dbReference type="ARBA" id="ARBA00034617"/>
    </source>
</evidence>
<evidence type="ECO:0000313" key="9">
    <source>
        <dbReference type="Proteomes" id="UP000310374"/>
    </source>
</evidence>
<feature type="compositionally biased region" description="Gly residues" evidence="6">
    <location>
        <begin position="362"/>
        <end position="372"/>
    </location>
</feature>
<keyword evidence="3" id="KW-0413">Isomerase</keyword>
<dbReference type="GO" id="GO:0005524">
    <property type="term" value="F:ATP binding"/>
    <property type="evidence" value="ECO:0007669"/>
    <property type="project" value="InterPro"/>
</dbReference>
<dbReference type="AlphaFoldDB" id="A0AB74JCI7"/>
<gene>
    <name evidence="8" type="ORF">D6D12_10738</name>
</gene>
<dbReference type="GO" id="GO:0003677">
    <property type="term" value="F:DNA binding"/>
    <property type="evidence" value="ECO:0007669"/>
    <property type="project" value="UniProtKB-KW"/>
</dbReference>
<dbReference type="EMBL" id="QZAT01000360">
    <property type="protein sequence ID" value="THX19301.1"/>
    <property type="molecule type" value="Genomic_DNA"/>
</dbReference>
<evidence type="ECO:0000256" key="5">
    <source>
        <dbReference type="ARBA" id="ARBA00034808"/>
    </source>
</evidence>
<feature type="domain" description="DEAD/DEAH-box helicase" evidence="7">
    <location>
        <begin position="15"/>
        <end position="81"/>
    </location>
</feature>
<evidence type="ECO:0000256" key="6">
    <source>
        <dbReference type="SAM" id="MobiDB-lite"/>
    </source>
</evidence>
<feature type="region of interest" description="Disordered" evidence="6">
    <location>
        <begin position="310"/>
        <end position="372"/>
    </location>
</feature>
<evidence type="ECO:0000256" key="1">
    <source>
        <dbReference type="ARBA" id="ARBA00005446"/>
    </source>
</evidence>
<dbReference type="InterPro" id="IPR011545">
    <property type="entry name" value="DEAD/DEAH_box_helicase_dom"/>
</dbReference>
<evidence type="ECO:0000256" key="3">
    <source>
        <dbReference type="ARBA" id="ARBA00023235"/>
    </source>
</evidence>
<evidence type="ECO:0000256" key="2">
    <source>
        <dbReference type="ARBA" id="ARBA00023125"/>
    </source>
</evidence>
<comment type="similarity">
    <text evidence="1">Belongs to the helicase family. RecQ subfamily.</text>
</comment>